<dbReference type="PANTHER" id="PTHR34720">
    <property type="entry name" value="MICROCYSTIN DEPENDENT PROTEIN"/>
    <property type="match status" value="1"/>
</dbReference>
<dbReference type="PANTHER" id="PTHR34720:SF9">
    <property type="entry name" value="BLR4714 PROTEIN"/>
    <property type="match status" value="1"/>
</dbReference>
<organism evidence="2 3">
    <name type="scientific">Runella salmonicolor</name>
    <dbReference type="NCBI Taxonomy" id="2950278"/>
    <lineage>
        <taxon>Bacteria</taxon>
        <taxon>Pseudomonadati</taxon>
        <taxon>Bacteroidota</taxon>
        <taxon>Cytophagia</taxon>
        <taxon>Cytophagales</taxon>
        <taxon>Spirosomataceae</taxon>
        <taxon>Runella</taxon>
    </lineage>
</organism>
<evidence type="ECO:0000313" key="2">
    <source>
        <dbReference type="EMBL" id="MCP1386533.1"/>
    </source>
</evidence>
<proteinExistence type="predicted"/>
<dbReference type="NCBIfam" id="NF012211">
    <property type="entry name" value="tand_rpt_95"/>
    <property type="match status" value="10"/>
</dbReference>
<feature type="region of interest" description="Disordered" evidence="1">
    <location>
        <begin position="713"/>
        <end position="737"/>
    </location>
</feature>
<dbReference type="EMBL" id="JAMZEL010000027">
    <property type="protein sequence ID" value="MCP1386533.1"/>
    <property type="molecule type" value="Genomic_DNA"/>
</dbReference>
<reference evidence="2 3" key="1">
    <citation type="submission" date="2022-06" db="EMBL/GenBank/DDBJ databases">
        <title>Runella sp. S5 genome sequencing.</title>
        <authorList>
            <person name="Park S."/>
        </authorList>
    </citation>
    <scope>NUCLEOTIDE SEQUENCE [LARGE SCALE GENOMIC DNA]</scope>
    <source>
        <strain evidence="2 3">S5</strain>
    </source>
</reference>
<name>A0ABT1G0G7_9BACT</name>
<feature type="compositionally biased region" description="Polar residues" evidence="1">
    <location>
        <begin position="713"/>
        <end position="722"/>
    </location>
</feature>
<dbReference type="Pfam" id="PF17963">
    <property type="entry name" value="Big_9"/>
    <property type="match status" value="10"/>
</dbReference>
<dbReference type="RefSeq" id="WP_253533443.1">
    <property type="nucleotide sequence ID" value="NZ_JAMZEL010000027.1"/>
</dbReference>
<dbReference type="Gene3D" id="2.60.40.3440">
    <property type="match status" value="2"/>
</dbReference>
<comment type="caution">
    <text evidence="2">The sequence shown here is derived from an EMBL/GenBank/DDBJ whole genome shotgun (WGS) entry which is preliminary data.</text>
</comment>
<dbReference type="Gene3D" id="2.60.40.2810">
    <property type="match status" value="6"/>
</dbReference>
<dbReference type="Proteomes" id="UP001204772">
    <property type="component" value="Unassembled WGS sequence"/>
</dbReference>
<sequence length="1281" mass="133757">DVEVLATPLAGNKPPVAVDDANVTTKNTSVSGTVASNDSDPDNNTPLTFSTLGSLVTGLTLNADGTYTYVPATNFVGTVSQKYKVCDSGSPVACDTATLVITVLEPANQKPLATDDITQTPQDKPVSGNVLPNDLDPEGGVLTVSTTPTTPPTKGTVVLNADGSYTYTPNPGVTGTDKFCYQVCDNGNPSQCDTACVTINILPLPTLANDKPVATDDNSQTYQNTPVVIVVKANDFDPDGNSTLGAPTKLSDPVNGTVVFNADGTVTYTPTTGFVGKDSFTYRICDNGSPSLCDTATVDVEVLATPLAGNKPPVAVDDANVTTKNTSVSGTVASNDSDPDNNTPLTFSTLGSMVTGLTLNADGTYTYVPATNFVGTVSQKYKVCDSGSPVACDTATLVITVLEPANQKPIATDDITQTLHDTPVSGNVLPNDFDPDGGILTVSTTPTTPPTKGTVVLNADGSYTYTPNPRATGTDKFCYQVCDNGNPSQCDTACVTINIFAFQPSINNKPIATDDNSQTYQNTTVRLVVKANDFDLDASGTPNGTLGAPTKLSDPVNGTVVFNADGTVTYTPTTGFVGKDSFTYRICDNGSPSLCDTATVSVEVLPTPLAGNKPPVAVDDANVTAKNTSVSGTVASNDSDPDNNTPLTFSTLGSMVTGLTLNADGTYTYVPATNFVGTVSQKYKVCDSGSPVACDTATLVITVLDSTNQKPIATDDITQTPQDKPVSGNVLPNDLDPEGGVLTVSTTPTTPPTKGTVVLNADGSYTYTPNPGVTGTDKFCYQVCDNGNPSQCDTACVTINILPLPTLANDKPVATDDNSQTYQNTPVVIVVKANDFDPDGNGTLGAPTKLSDPVNGTVVFNADGTVTYTPTTGFVGKDSFTYRICDNGSPSLCDTATVSVEVLATPLAGNKPPVAVDDANVTTKNTSVSGTVASNDSDPDNNTPLTFSTLGSMVTGLTLNADGTYTYVPATNFVGTVSQKYKVCDSGSPVACDTATLVITVLEPANNVCLLPKAYLQGALFGVVLPDTLMRDDLRTKGLIPVTSPYPAMGMSGITNANTTTLSVVGPTSPAGANAIVDWVFVELRSGNDSTLVVDSRSALIQRDGDIVDVDGVSSVKFSQAGSGNYYVVIRHRNHLGVMSQKTALNESCTVIDFRKANTPTFTFSSASINQAQVVVEQGRALWAGNALYTNTLDNRHEVIFQGSDNDVNVIYQQVINATGNIFVSPFYKLKGYYAGDINLNGEVIFQGTTNDVEFIYQNVIKNHPGNVLVQPFFKIKEQIP</sequence>
<accession>A0ABT1G0G7</accession>
<protein>
    <submittedName>
        <fullName evidence="2">Ig-like domain-containing protein</fullName>
    </submittedName>
</protein>
<evidence type="ECO:0000313" key="3">
    <source>
        <dbReference type="Proteomes" id="UP001204772"/>
    </source>
</evidence>
<feature type="non-terminal residue" evidence="2">
    <location>
        <position position="1"/>
    </location>
</feature>
<evidence type="ECO:0000256" key="1">
    <source>
        <dbReference type="SAM" id="MobiDB-lite"/>
    </source>
</evidence>
<gene>
    <name evidence="2" type="ORF">NCI00_29085</name>
</gene>
<keyword evidence="3" id="KW-1185">Reference proteome</keyword>
<feature type="region of interest" description="Disordered" evidence="1">
    <location>
        <begin position="113"/>
        <end position="137"/>
    </location>
</feature>